<dbReference type="EMBL" id="KV426306">
    <property type="protein sequence ID" value="KZV82734.1"/>
    <property type="molecule type" value="Genomic_DNA"/>
</dbReference>
<dbReference type="AlphaFoldDB" id="A0A165CMC7"/>
<reference evidence="2 3" key="1">
    <citation type="journal article" date="2016" name="Mol. Biol. Evol.">
        <title>Comparative Genomics of Early-Diverging Mushroom-Forming Fungi Provides Insights into the Origins of Lignocellulose Decay Capabilities.</title>
        <authorList>
            <person name="Nagy L.G."/>
            <person name="Riley R."/>
            <person name="Tritt A."/>
            <person name="Adam C."/>
            <person name="Daum C."/>
            <person name="Floudas D."/>
            <person name="Sun H."/>
            <person name="Yadav J.S."/>
            <person name="Pangilinan J."/>
            <person name="Larsson K.H."/>
            <person name="Matsuura K."/>
            <person name="Barry K."/>
            <person name="Labutti K."/>
            <person name="Kuo R."/>
            <person name="Ohm R.A."/>
            <person name="Bhattacharya S.S."/>
            <person name="Shirouzu T."/>
            <person name="Yoshinaga Y."/>
            <person name="Martin F.M."/>
            <person name="Grigoriev I.V."/>
            <person name="Hibbett D.S."/>
        </authorList>
    </citation>
    <scope>NUCLEOTIDE SEQUENCE [LARGE SCALE GENOMIC DNA]</scope>
    <source>
        <strain evidence="2 3">HHB12029</strain>
    </source>
</reference>
<feature type="signal peptide" evidence="1">
    <location>
        <begin position="1"/>
        <end position="18"/>
    </location>
</feature>
<protein>
    <recommendedName>
        <fullName evidence="4">Secreted protein</fullName>
    </recommendedName>
</protein>
<proteinExistence type="predicted"/>
<keyword evidence="3" id="KW-1185">Reference proteome</keyword>
<evidence type="ECO:0000313" key="2">
    <source>
        <dbReference type="EMBL" id="KZV82734.1"/>
    </source>
</evidence>
<gene>
    <name evidence="2" type="ORF">EXIGLDRAFT_335149</name>
</gene>
<dbReference type="InParanoid" id="A0A165CMC7"/>
<keyword evidence="1" id="KW-0732">Signal</keyword>
<organism evidence="2 3">
    <name type="scientific">Exidia glandulosa HHB12029</name>
    <dbReference type="NCBI Taxonomy" id="1314781"/>
    <lineage>
        <taxon>Eukaryota</taxon>
        <taxon>Fungi</taxon>
        <taxon>Dikarya</taxon>
        <taxon>Basidiomycota</taxon>
        <taxon>Agaricomycotina</taxon>
        <taxon>Agaricomycetes</taxon>
        <taxon>Auriculariales</taxon>
        <taxon>Exidiaceae</taxon>
        <taxon>Exidia</taxon>
    </lineage>
</organism>
<name>A0A165CMC7_EXIGL</name>
<evidence type="ECO:0000256" key="1">
    <source>
        <dbReference type="SAM" id="SignalP"/>
    </source>
</evidence>
<evidence type="ECO:0008006" key="4">
    <source>
        <dbReference type="Google" id="ProtNLM"/>
    </source>
</evidence>
<evidence type="ECO:0000313" key="3">
    <source>
        <dbReference type="Proteomes" id="UP000077266"/>
    </source>
</evidence>
<feature type="chain" id="PRO_5007856079" description="Secreted protein" evidence="1">
    <location>
        <begin position="19"/>
        <end position="85"/>
    </location>
</feature>
<sequence length="85" mass="9090">MQPCSTSLLCCSLTSCAASFWYSFCAVTAIPVDSNSRTTANKYLTCAYLVNIVSLQSEPAQALEAHIRAVVVSAQLNGLRLEGTE</sequence>
<dbReference type="Proteomes" id="UP000077266">
    <property type="component" value="Unassembled WGS sequence"/>
</dbReference>
<accession>A0A165CMC7</accession>